<dbReference type="Proteomes" id="UP000828390">
    <property type="component" value="Unassembled WGS sequence"/>
</dbReference>
<dbReference type="EMBL" id="JAIWYP010000009">
    <property type="protein sequence ID" value="KAH3770801.1"/>
    <property type="molecule type" value="Genomic_DNA"/>
</dbReference>
<reference evidence="1" key="2">
    <citation type="submission" date="2020-11" db="EMBL/GenBank/DDBJ databases">
        <authorList>
            <person name="McCartney M.A."/>
            <person name="Auch B."/>
            <person name="Kono T."/>
            <person name="Mallez S."/>
            <person name="Becker A."/>
            <person name="Gohl D.M."/>
            <person name="Silverstein K.A.T."/>
            <person name="Koren S."/>
            <person name="Bechman K.B."/>
            <person name="Herman A."/>
            <person name="Abrahante J.E."/>
            <person name="Garbe J."/>
        </authorList>
    </citation>
    <scope>NUCLEOTIDE SEQUENCE</scope>
    <source>
        <strain evidence="1">Duluth1</strain>
        <tissue evidence="1">Whole animal</tissue>
    </source>
</reference>
<keyword evidence="2" id="KW-1185">Reference proteome</keyword>
<accession>A0A9D4E1M0</accession>
<comment type="caution">
    <text evidence="1">The sequence shown here is derived from an EMBL/GenBank/DDBJ whole genome shotgun (WGS) entry which is preliminary data.</text>
</comment>
<evidence type="ECO:0000313" key="2">
    <source>
        <dbReference type="Proteomes" id="UP000828390"/>
    </source>
</evidence>
<gene>
    <name evidence="1" type="ORF">DPMN_172094</name>
</gene>
<proteinExistence type="predicted"/>
<organism evidence="1 2">
    <name type="scientific">Dreissena polymorpha</name>
    <name type="common">Zebra mussel</name>
    <name type="synonym">Mytilus polymorpha</name>
    <dbReference type="NCBI Taxonomy" id="45954"/>
    <lineage>
        <taxon>Eukaryota</taxon>
        <taxon>Metazoa</taxon>
        <taxon>Spiralia</taxon>
        <taxon>Lophotrochozoa</taxon>
        <taxon>Mollusca</taxon>
        <taxon>Bivalvia</taxon>
        <taxon>Autobranchia</taxon>
        <taxon>Heteroconchia</taxon>
        <taxon>Euheterodonta</taxon>
        <taxon>Imparidentia</taxon>
        <taxon>Neoheterodontei</taxon>
        <taxon>Myida</taxon>
        <taxon>Dreissenoidea</taxon>
        <taxon>Dreissenidae</taxon>
        <taxon>Dreissena</taxon>
    </lineage>
</organism>
<name>A0A9D4E1M0_DREPO</name>
<reference evidence="1" key="1">
    <citation type="journal article" date="2019" name="bioRxiv">
        <title>The Genome of the Zebra Mussel, Dreissena polymorpha: A Resource for Invasive Species Research.</title>
        <authorList>
            <person name="McCartney M.A."/>
            <person name="Auch B."/>
            <person name="Kono T."/>
            <person name="Mallez S."/>
            <person name="Zhang Y."/>
            <person name="Obille A."/>
            <person name="Becker A."/>
            <person name="Abrahante J.E."/>
            <person name="Garbe J."/>
            <person name="Badalamenti J.P."/>
            <person name="Herman A."/>
            <person name="Mangelson H."/>
            <person name="Liachko I."/>
            <person name="Sullivan S."/>
            <person name="Sone E.D."/>
            <person name="Koren S."/>
            <person name="Silverstein K.A.T."/>
            <person name="Beckman K.B."/>
            <person name="Gohl D.M."/>
        </authorList>
    </citation>
    <scope>NUCLEOTIDE SEQUENCE</scope>
    <source>
        <strain evidence="1">Duluth1</strain>
        <tissue evidence="1">Whole animal</tissue>
    </source>
</reference>
<dbReference type="AlphaFoldDB" id="A0A9D4E1M0"/>
<sequence length="82" mass="9439">MKSSGAQDLDTAVKLIWERLDEKYGTIESVHAAVMEKLEKVPRINAKEFERLYELSDILLEINTLKEKETFKAALSYFDSSL</sequence>
<evidence type="ECO:0000313" key="1">
    <source>
        <dbReference type="EMBL" id="KAH3770801.1"/>
    </source>
</evidence>
<protein>
    <submittedName>
        <fullName evidence="1">Uncharacterized protein</fullName>
    </submittedName>
</protein>